<feature type="region of interest" description="Disordered" evidence="1">
    <location>
        <begin position="21"/>
        <end position="64"/>
    </location>
</feature>
<reference evidence="2 3" key="1">
    <citation type="journal article" date="2021" name="Elife">
        <title>Chloroplast acquisition without the gene transfer in kleptoplastic sea slugs, Plakobranchus ocellatus.</title>
        <authorList>
            <person name="Maeda T."/>
            <person name="Takahashi S."/>
            <person name="Yoshida T."/>
            <person name="Shimamura S."/>
            <person name="Takaki Y."/>
            <person name="Nagai Y."/>
            <person name="Toyoda A."/>
            <person name="Suzuki Y."/>
            <person name="Arimoto A."/>
            <person name="Ishii H."/>
            <person name="Satoh N."/>
            <person name="Nishiyama T."/>
            <person name="Hasebe M."/>
            <person name="Maruyama T."/>
            <person name="Minagawa J."/>
            <person name="Obokata J."/>
            <person name="Shigenobu S."/>
        </authorList>
    </citation>
    <scope>NUCLEOTIDE SEQUENCE [LARGE SCALE GENOMIC DNA]</scope>
</reference>
<dbReference type="Proteomes" id="UP000735302">
    <property type="component" value="Unassembled WGS sequence"/>
</dbReference>
<comment type="caution">
    <text evidence="2">The sequence shown here is derived from an EMBL/GenBank/DDBJ whole genome shotgun (WGS) entry which is preliminary data.</text>
</comment>
<organism evidence="2 3">
    <name type="scientific">Plakobranchus ocellatus</name>
    <dbReference type="NCBI Taxonomy" id="259542"/>
    <lineage>
        <taxon>Eukaryota</taxon>
        <taxon>Metazoa</taxon>
        <taxon>Spiralia</taxon>
        <taxon>Lophotrochozoa</taxon>
        <taxon>Mollusca</taxon>
        <taxon>Gastropoda</taxon>
        <taxon>Heterobranchia</taxon>
        <taxon>Euthyneura</taxon>
        <taxon>Panpulmonata</taxon>
        <taxon>Sacoglossa</taxon>
        <taxon>Placobranchoidea</taxon>
        <taxon>Plakobranchidae</taxon>
        <taxon>Plakobranchus</taxon>
    </lineage>
</organism>
<dbReference type="AlphaFoldDB" id="A0AAV4CT12"/>
<gene>
    <name evidence="2" type="ORF">PoB_006156000</name>
</gene>
<evidence type="ECO:0000313" key="3">
    <source>
        <dbReference type="Proteomes" id="UP000735302"/>
    </source>
</evidence>
<evidence type="ECO:0000256" key="1">
    <source>
        <dbReference type="SAM" id="MobiDB-lite"/>
    </source>
</evidence>
<keyword evidence="3" id="KW-1185">Reference proteome</keyword>
<accession>A0AAV4CT12</accession>
<sequence length="99" mass="11126">MPVALSWQFNFQYIASTQQGDLRLLGPPSGQSAGGGTGTRDRRIPADLRPDSPSTVPPRLPYCGKERLQYGDTLQDNSEHIRKNHAKNYWEQQKLAFTP</sequence>
<evidence type="ECO:0000313" key="2">
    <source>
        <dbReference type="EMBL" id="GFO35055.1"/>
    </source>
</evidence>
<feature type="compositionally biased region" description="Basic and acidic residues" evidence="1">
    <location>
        <begin position="39"/>
        <end position="50"/>
    </location>
</feature>
<name>A0AAV4CT12_9GAST</name>
<proteinExistence type="predicted"/>
<protein>
    <submittedName>
        <fullName evidence="2">Uncharacterized protein</fullName>
    </submittedName>
</protein>
<dbReference type="EMBL" id="BLXT01006951">
    <property type="protein sequence ID" value="GFO35055.1"/>
    <property type="molecule type" value="Genomic_DNA"/>
</dbReference>